<dbReference type="PANTHER" id="PTHR40642">
    <property type="entry name" value="YALI0F31295P"/>
    <property type="match status" value="1"/>
</dbReference>
<sequence>MSTLLYIPTVSPEDLASFDQAHFSEAHHAHLSSQFLPPPPPAEVAIPDDDGLGYYPDGRKRTLTDEQIAIFRHSEIQELLRRRKRNTKRRLDHKSRKATRKTQEDALAAVDVAVEARAKAAAEEKASHPENHPEVAPEVARQGRLEAAIWASALGYDENLTGNKGKEVAPAVMAPPLGVLKVVPQVGMGGKEFLWPAIEGA</sequence>
<name>A0ABR3GD51_9PEZI</name>
<gene>
    <name evidence="2" type="ORF">Q9L58_007201</name>
</gene>
<keyword evidence="3" id="KW-1185">Reference proteome</keyword>
<organism evidence="2 3">
    <name type="scientific">Discina gigas</name>
    <dbReference type="NCBI Taxonomy" id="1032678"/>
    <lineage>
        <taxon>Eukaryota</taxon>
        <taxon>Fungi</taxon>
        <taxon>Dikarya</taxon>
        <taxon>Ascomycota</taxon>
        <taxon>Pezizomycotina</taxon>
        <taxon>Pezizomycetes</taxon>
        <taxon>Pezizales</taxon>
        <taxon>Discinaceae</taxon>
        <taxon>Discina</taxon>
    </lineage>
</organism>
<dbReference type="Pfam" id="PF12720">
    <property type="entry name" value="DUF3807"/>
    <property type="match status" value="1"/>
</dbReference>
<comment type="caution">
    <text evidence="2">The sequence shown here is derived from an EMBL/GenBank/DDBJ whole genome shotgun (WGS) entry which is preliminary data.</text>
</comment>
<reference evidence="2 3" key="1">
    <citation type="submission" date="2024-02" db="EMBL/GenBank/DDBJ databases">
        <title>Discinaceae phylogenomics.</title>
        <authorList>
            <person name="Dirks A.C."/>
            <person name="James T.Y."/>
        </authorList>
    </citation>
    <scope>NUCLEOTIDE SEQUENCE [LARGE SCALE GENOMIC DNA]</scope>
    <source>
        <strain evidence="2 3">ACD0624</strain>
    </source>
</reference>
<dbReference type="PANTHER" id="PTHR40642:SF1">
    <property type="entry name" value="YALI0F31295P"/>
    <property type="match status" value="1"/>
</dbReference>
<dbReference type="InterPro" id="IPR024526">
    <property type="entry name" value="DUF3807"/>
</dbReference>
<dbReference type="EMBL" id="JBBBZM010000110">
    <property type="protein sequence ID" value="KAL0633898.1"/>
    <property type="molecule type" value="Genomic_DNA"/>
</dbReference>
<protein>
    <recommendedName>
        <fullName evidence="4">BZIP domain-containing protein</fullName>
    </recommendedName>
</protein>
<accession>A0ABR3GD51</accession>
<evidence type="ECO:0008006" key="4">
    <source>
        <dbReference type="Google" id="ProtNLM"/>
    </source>
</evidence>
<dbReference type="Proteomes" id="UP001447188">
    <property type="component" value="Unassembled WGS sequence"/>
</dbReference>
<evidence type="ECO:0000256" key="1">
    <source>
        <dbReference type="SAM" id="MobiDB-lite"/>
    </source>
</evidence>
<proteinExistence type="predicted"/>
<evidence type="ECO:0000313" key="3">
    <source>
        <dbReference type="Proteomes" id="UP001447188"/>
    </source>
</evidence>
<feature type="region of interest" description="Disordered" evidence="1">
    <location>
        <begin position="82"/>
        <end position="104"/>
    </location>
</feature>
<evidence type="ECO:0000313" key="2">
    <source>
        <dbReference type="EMBL" id="KAL0633898.1"/>
    </source>
</evidence>
<feature type="compositionally biased region" description="Basic residues" evidence="1">
    <location>
        <begin position="82"/>
        <end position="100"/>
    </location>
</feature>